<dbReference type="SUPFAM" id="SSF81301">
    <property type="entry name" value="Nucleotidyltransferase"/>
    <property type="match status" value="1"/>
</dbReference>
<gene>
    <name evidence="2" type="ORF">A9E74_01625</name>
</gene>
<dbReference type="InterPro" id="IPR002934">
    <property type="entry name" value="Polymerase_NTP_transf_dom"/>
</dbReference>
<dbReference type="EMBL" id="MCRI01000015">
    <property type="protein sequence ID" value="ODN66674.1"/>
    <property type="molecule type" value="Genomic_DNA"/>
</dbReference>
<dbReference type="RefSeq" id="WP_069296085.1">
    <property type="nucleotide sequence ID" value="NZ_MCRI01000015.1"/>
</dbReference>
<dbReference type="STRING" id="291169.A9E74_01625"/>
<evidence type="ECO:0000259" key="1">
    <source>
        <dbReference type="Pfam" id="PF01909"/>
    </source>
</evidence>
<accession>A0A1E3GRP1</accession>
<dbReference type="PATRIC" id="fig|291169.3.peg.1634"/>
<dbReference type="InterPro" id="IPR043519">
    <property type="entry name" value="NT_sf"/>
</dbReference>
<keyword evidence="3" id="KW-1185">Reference proteome</keyword>
<dbReference type="Proteomes" id="UP000094379">
    <property type="component" value="Unassembled WGS sequence"/>
</dbReference>
<dbReference type="Pfam" id="PF01909">
    <property type="entry name" value="NTP_transf_2"/>
    <property type="match status" value="1"/>
</dbReference>
<dbReference type="GO" id="GO:0016779">
    <property type="term" value="F:nucleotidyltransferase activity"/>
    <property type="evidence" value="ECO:0007669"/>
    <property type="project" value="InterPro"/>
</dbReference>
<reference evidence="2 3" key="1">
    <citation type="submission" date="2016-07" db="EMBL/GenBank/DDBJ databases">
        <title>Draft Genome Sequence of Methylophaga muralis Bur 1.</title>
        <authorList>
            <person name="Vasilenko O.V."/>
            <person name="Doronina N.V."/>
            <person name="Shmareva M.N."/>
            <person name="Tarlachkov S.V."/>
            <person name="Mustakhimov I."/>
            <person name="Trotsenko Y.A."/>
        </authorList>
    </citation>
    <scope>NUCLEOTIDE SEQUENCE [LARGE SCALE GENOMIC DNA]</scope>
    <source>
        <strain evidence="2 3">Bur 1</strain>
    </source>
</reference>
<sequence>MRLPEFPFLPKDFIETEEGLIFAVVSYHPHEHKVGCFLRYVNDQNGWHKVDTEQANRLLERHHPDYLYYSNQFDATFHAVPVDRIICHHRPEERLQILMHQPAEDPLQQKLHKLITILQRYQVDIDAMGLTGSMLINQQKSTSDIDLVIYGRDAFHQCRQAIQTAIADNQLQKLDKTQMQENYQRRASELDYASFSWHEYRKYNKAMIDGSKFDIGMVCLIDELDIEHRHFLKQGIKTIQCRVTDDSRAFDFPARYQVDNAVTPELISFTHTYVGQVVKGEFIEVCGALECDASGTCRIVVGSSREARGEYIKVVDQK</sequence>
<name>A0A1E3GRP1_9GAMM</name>
<feature type="domain" description="Polymerase nucleotidyl transferase" evidence="1">
    <location>
        <begin position="113"/>
        <end position="169"/>
    </location>
</feature>
<evidence type="ECO:0000313" key="2">
    <source>
        <dbReference type="EMBL" id="ODN66674.1"/>
    </source>
</evidence>
<organism evidence="2 3">
    <name type="scientific">Methylophaga muralis</name>
    <dbReference type="NCBI Taxonomy" id="291169"/>
    <lineage>
        <taxon>Bacteria</taxon>
        <taxon>Pseudomonadati</taxon>
        <taxon>Pseudomonadota</taxon>
        <taxon>Gammaproteobacteria</taxon>
        <taxon>Thiotrichales</taxon>
        <taxon>Piscirickettsiaceae</taxon>
        <taxon>Methylophaga</taxon>
    </lineage>
</organism>
<comment type="caution">
    <text evidence="2">The sequence shown here is derived from an EMBL/GenBank/DDBJ whole genome shotgun (WGS) entry which is preliminary data.</text>
</comment>
<evidence type="ECO:0000313" key="3">
    <source>
        <dbReference type="Proteomes" id="UP000094379"/>
    </source>
</evidence>
<dbReference type="AlphaFoldDB" id="A0A1E3GRP1"/>
<proteinExistence type="predicted"/>
<protein>
    <recommendedName>
        <fullName evidence="1">Polymerase nucleotidyl transferase domain-containing protein</fullName>
    </recommendedName>
</protein>